<organism evidence="9 10">
    <name type="scientific">Aspergillus bertholletiae</name>
    <dbReference type="NCBI Taxonomy" id="1226010"/>
    <lineage>
        <taxon>Eukaryota</taxon>
        <taxon>Fungi</taxon>
        <taxon>Dikarya</taxon>
        <taxon>Ascomycota</taxon>
        <taxon>Pezizomycotina</taxon>
        <taxon>Eurotiomycetes</taxon>
        <taxon>Eurotiomycetidae</taxon>
        <taxon>Eurotiales</taxon>
        <taxon>Aspergillaceae</taxon>
        <taxon>Aspergillus</taxon>
        <taxon>Aspergillus subgen. Circumdati</taxon>
    </lineage>
</organism>
<feature type="domain" description="FAD-binding PCMH-type" evidence="8">
    <location>
        <begin position="132"/>
        <end position="309"/>
    </location>
</feature>
<dbReference type="GO" id="GO:1903457">
    <property type="term" value="P:lactate catabolic process"/>
    <property type="evidence" value="ECO:0007669"/>
    <property type="project" value="TreeGrafter"/>
</dbReference>
<dbReference type="Gene3D" id="3.30.465.10">
    <property type="match status" value="1"/>
</dbReference>
<dbReference type="Pfam" id="PF01565">
    <property type="entry name" value="FAD_binding_4"/>
    <property type="match status" value="1"/>
</dbReference>
<dbReference type="GO" id="GO:0005739">
    <property type="term" value="C:mitochondrion"/>
    <property type="evidence" value="ECO:0007669"/>
    <property type="project" value="TreeGrafter"/>
</dbReference>
<keyword evidence="10" id="KW-1185">Reference proteome</keyword>
<accession>A0A5N7AT52</accession>
<evidence type="ECO:0000256" key="7">
    <source>
        <dbReference type="ARBA" id="ARBA00051436"/>
    </source>
</evidence>
<dbReference type="InterPro" id="IPR016171">
    <property type="entry name" value="Vanillyl_alc_oxidase_C-sub2"/>
</dbReference>
<keyword evidence="5" id="KW-0560">Oxidoreductase</keyword>
<keyword evidence="4" id="KW-0274">FAD</keyword>
<reference evidence="9 10" key="1">
    <citation type="submission" date="2019-04" db="EMBL/GenBank/DDBJ databases">
        <title>Friends and foes A comparative genomics studyof 23 Aspergillus species from section Flavi.</title>
        <authorList>
            <consortium name="DOE Joint Genome Institute"/>
            <person name="Kjaerbolling I."/>
            <person name="Vesth T."/>
            <person name="Frisvad J.C."/>
            <person name="Nybo J.L."/>
            <person name="Theobald S."/>
            <person name="Kildgaard S."/>
            <person name="Isbrandt T."/>
            <person name="Kuo A."/>
            <person name="Sato A."/>
            <person name="Lyhne E.K."/>
            <person name="Kogle M.E."/>
            <person name="Wiebenga A."/>
            <person name="Kun R.S."/>
            <person name="Lubbers R.J."/>
            <person name="Makela M.R."/>
            <person name="Barry K."/>
            <person name="Chovatia M."/>
            <person name="Clum A."/>
            <person name="Daum C."/>
            <person name="Haridas S."/>
            <person name="He G."/>
            <person name="LaButti K."/>
            <person name="Lipzen A."/>
            <person name="Mondo S."/>
            <person name="Riley R."/>
            <person name="Salamov A."/>
            <person name="Simmons B.A."/>
            <person name="Magnuson J.K."/>
            <person name="Henrissat B."/>
            <person name="Mortensen U.H."/>
            <person name="Larsen T.O."/>
            <person name="Devries R.P."/>
            <person name="Grigoriev I.V."/>
            <person name="Machida M."/>
            <person name="Baker S.E."/>
            <person name="Andersen M.R."/>
        </authorList>
    </citation>
    <scope>NUCLEOTIDE SEQUENCE [LARGE SCALE GENOMIC DNA]</scope>
    <source>
        <strain evidence="9 10">IBT 29228</strain>
    </source>
</reference>
<protein>
    <recommendedName>
        <fullName evidence="6">D-lactate dehydrogenase (cytochrome)</fullName>
        <ecNumber evidence="6">1.1.2.4</ecNumber>
    </recommendedName>
</protein>
<dbReference type="Pfam" id="PF02913">
    <property type="entry name" value="FAD-oxidase_C"/>
    <property type="match status" value="2"/>
</dbReference>
<dbReference type="InterPro" id="IPR036318">
    <property type="entry name" value="FAD-bd_PCMH-like_sf"/>
</dbReference>
<dbReference type="OrthoDB" id="7786253at2759"/>
<proteinExistence type="inferred from homology"/>
<evidence type="ECO:0000256" key="3">
    <source>
        <dbReference type="ARBA" id="ARBA00022630"/>
    </source>
</evidence>
<name>A0A5N7AT52_9EURO</name>
<dbReference type="Gene3D" id="1.10.45.10">
    <property type="entry name" value="Vanillyl-alcohol Oxidase, Chain A, domain 4"/>
    <property type="match status" value="1"/>
</dbReference>
<dbReference type="EC" id="1.1.2.4" evidence="6"/>
<evidence type="ECO:0000256" key="5">
    <source>
        <dbReference type="ARBA" id="ARBA00023002"/>
    </source>
</evidence>
<evidence type="ECO:0000259" key="8">
    <source>
        <dbReference type="PROSITE" id="PS51387"/>
    </source>
</evidence>
<evidence type="ECO:0000256" key="4">
    <source>
        <dbReference type="ARBA" id="ARBA00022827"/>
    </source>
</evidence>
<dbReference type="GO" id="GO:0071949">
    <property type="term" value="F:FAD binding"/>
    <property type="evidence" value="ECO:0007669"/>
    <property type="project" value="InterPro"/>
</dbReference>
<evidence type="ECO:0000256" key="2">
    <source>
        <dbReference type="ARBA" id="ARBA00008000"/>
    </source>
</evidence>
<dbReference type="PANTHER" id="PTHR11748">
    <property type="entry name" value="D-LACTATE DEHYDROGENASE"/>
    <property type="match status" value="1"/>
</dbReference>
<comment type="catalytic activity">
    <reaction evidence="7">
        <text>(R)-lactate + 2 Fe(III)-[cytochrome c] = 2 Fe(II)-[cytochrome c] + pyruvate + 2 H(+)</text>
        <dbReference type="Rhea" id="RHEA:13521"/>
        <dbReference type="Rhea" id="RHEA-COMP:10350"/>
        <dbReference type="Rhea" id="RHEA-COMP:14399"/>
        <dbReference type="ChEBI" id="CHEBI:15361"/>
        <dbReference type="ChEBI" id="CHEBI:15378"/>
        <dbReference type="ChEBI" id="CHEBI:16004"/>
        <dbReference type="ChEBI" id="CHEBI:29033"/>
        <dbReference type="ChEBI" id="CHEBI:29034"/>
        <dbReference type="EC" id="1.1.2.4"/>
    </reaction>
</comment>
<evidence type="ECO:0000256" key="6">
    <source>
        <dbReference type="ARBA" id="ARBA00038897"/>
    </source>
</evidence>
<dbReference type="SUPFAM" id="SSF55103">
    <property type="entry name" value="FAD-linked oxidases, C-terminal domain"/>
    <property type="match status" value="1"/>
</dbReference>
<dbReference type="FunFam" id="3.30.70.2740:FF:000001">
    <property type="entry name" value="D-lactate dehydrogenase mitochondrial"/>
    <property type="match status" value="1"/>
</dbReference>
<comment type="cofactor">
    <cofactor evidence="1">
        <name>FAD</name>
        <dbReference type="ChEBI" id="CHEBI:57692"/>
    </cofactor>
</comment>
<dbReference type="AlphaFoldDB" id="A0A5N7AT52"/>
<dbReference type="PROSITE" id="PS51387">
    <property type="entry name" value="FAD_PCMH"/>
    <property type="match status" value="1"/>
</dbReference>
<dbReference type="PANTHER" id="PTHR11748:SF83">
    <property type="entry name" value="DEHYDROGENASE (CYTOCHROME), PUTATIVE (AFU_ORTHOLOGUE AFUA_1G17520)-RELATED"/>
    <property type="match status" value="1"/>
</dbReference>
<dbReference type="Gene3D" id="3.30.70.2740">
    <property type="match status" value="1"/>
</dbReference>
<dbReference type="InterPro" id="IPR016169">
    <property type="entry name" value="FAD-bd_PCMH_sub2"/>
</dbReference>
<dbReference type="EMBL" id="ML736330">
    <property type="protein sequence ID" value="KAE8373034.1"/>
    <property type="molecule type" value="Genomic_DNA"/>
</dbReference>
<dbReference type="InterPro" id="IPR016164">
    <property type="entry name" value="FAD-linked_Oxase-like_C"/>
</dbReference>
<evidence type="ECO:0000313" key="9">
    <source>
        <dbReference type="EMBL" id="KAE8373034.1"/>
    </source>
</evidence>
<dbReference type="FunFam" id="3.30.465.10:FF:000014">
    <property type="entry name" value="D-lactate dehydrogenase (Cytochrome), putative"/>
    <property type="match status" value="1"/>
</dbReference>
<dbReference type="Proteomes" id="UP000326198">
    <property type="component" value="Unassembled WGS sequence"/>
</dbReference>
<dbReference type="GO" id="GO:0004458">
    <property type="term" value="F:D-lactate dehydrogenase (cytochrome) activity"/>
    <property type="evidence" value="ECO:0007669"/>
    <property type="project" value="UniProtKB-EC"/>
</dbReference>
<dbReference type="InterPro" id="IPR016166">
    <property type="entry name" value="FAD-bd_PCMH"/>
</dbReference>
<evidence type="ECO:0000256" key="1">
    <source>
        <dbReference type="ARBA" id="ARBA00001974"/>
    </source>
</evidence>
<dbReference type="GO" id="GO:0008720">
    <property type="term" value="F:D-lactate dehydrogenase (NAD+) activity"/>
    <property type="evidence" value="ECO:0007669"/>
    <property type="project" value="TreeGrafter"/>
</dbReference>
<evidence type="ECO:0000313" key="10">
    <source>
        <dbReference type="Proteomes" id="UP000326198"/>
    </source>
</evidence>
<dbReference type="InterPro" id="IPR004113">
    <property type="entry name" value="FAD-bd_oxidored_4_C"/>
</dbReference>
<keyword evidence="3" id="KW-0285">Flavoprotein</keyword>
<sequence>MRPISRTAVLPRVRFGGRTAIPARAPFARYNHVEATRQTRGGSNGRSSAQWALTGLVTGIGGCYLFSQWQSSGSVQEDSPVVDGAKGIEYADREVMIKGIKIIEETLGEDSVSWDEEDIAYHGHSEVSTSNCEARPVAIARPKTTEDVAFIAKICTAFKIPMIPFSGGSSVEGNFVAPYSGLTIDFSDMKKIISFHPDDMNVVVQPGVNWVDLNNLLKNSGLFLPLDPSPTALIGGMVATNCSGTNAVRYGTMKDWVVNVTVVLADGSVIKTRHRPRKTSAGYNLTALFTGSEGTLGMITEITLKLATIPENQSVAVATFPSIREAAATASKIMRTGIQIAALEMMDETQMMVINKNGGAGGRLWEEKPTLLFKFSGTLRAIEEDVERVQAISSQHGGENFEFAKSEAEMNSLWAARKEALWAMLAVRPEGTQIWSTDVAVPLSRMAEIIDLSKKESGQLGLFSSVLGHVGDGNFHQAVMYNPNDPDQKQSVRDCVLAMVHRAVEMEGTVSVSIPNVQRLMIGFWDTISWLMLIKGEHGIGLGKKECLLEELGPETVGVMRTLKRSLDPHCLLNPGKIFD</sequence>
<dbReference type="SUPFAM" id="SSF56176">
    <property type="entry name" value="FAD-binding/transporter-associated domain-like"/>
    <property type="match status" value="1"/>
</dbReference>
<dbReference type="InterPro" id="IPR006094">
    <property type="entry name" value="Oxid_FAD_bind_N"/>
</dbReference>
<gene>
    <name evidence="9" type="ORF">BDV26DRAFT_297290</name>
</gene>
<comment type="similarity">
    <text evidence="2">Belongs to the FAD-binding oxidoreductase/transferase type 4 family.</text>
</comment>
<dbReference type="FunFam" id="1.10.45.10:FF:000001">
    <property type="entry name" value="D-lactate dehydrogenase mitochondrial"/>
    <property type="match status" value="1"/>
</dbReference>